<evidence type="ECO:0000259" key="1">
    <source>
        <dbReference type="PROSITE" id="PS50076"/>
    </source>
</evidence>
<comment type="caution">
    <text evidence="2">The sequence shown here is derived from an EMBL/GenBank/DDBJ whole genome shotgun (WGS) entry which is preliminary data.</text>
</comment>
<dbReference type="Pfam" id="PF00226">
    <property type="entry name" value="DnaJ"/>
    <property type="match status" value="1"/>
</dbReference>
<dbReference type="CDD" id="cd06257">
    <property type="entry name" value="DnaJ"/>
    <property type="match status" value="1"/>
</dbReference>
<gene>
    <name evidence="2" type="ORF">GCM10022280_00350</name>
</gene>
<name>A0ABP7S821_9SPHN</name>
<reference evidence="3" key="1">
    <citation type="journal article" date="2019" name="Int. J. Syst. Evol. Microbiol.">
        <title>The Global Catalogue of Microorganisms (GCM) 10K type strain sequencing project: providing services to taxonomists for standard genome sequencing and annotation.</title>
        <authorList>
            <consortium name="The Broad Institute Genomics Platform"/>
            <consortium name="The Broad Institute Genome Sequencing Center for Infectious Disease"/>
            <person name="Wu L."/>
            <person name="Ma J."/>
        </authorList>
    </citation>
    <scope>NUCLEOTIDE SEQUENCE [LARGE SCALE GENOMIC DNA]</scope>
    <source>
        <strain evidence="3">JCM 17563</strain>
    </source>
</reference>
<evidence type="ECO:0000313" key="2">
    <source>
        <dbReference type="EMBL" id="GAA4007747.1"/>
    </source>
</evidence>
<evidence type="ECO:0000313" key="3">
    <source>
        <dbReference type="Proteomes" id="UP001500235"/>
    </source>
</evidence>
<dbReference type="PRINTS" id="PR00625">
    <property type="entry name" value="JDOMAIN"/>
</dbReference>
<dbReference type="Proteomes" id="UP001500235">
    <property type="component" value="Unassembled WGS sequence"/>
</dbReference>
<dbReference type="InterPro" id="IPR001623">
    <property type="entry name" value="DnaJ_domain"/>
</dbReference>
<proteinExistence type="predicted"/>
<dbReference type="RefSeq" id="WP_344705368.1">
    <property type="nucleotide sequence ID" value="NZ_BAABBQ010000001.1"/>
</dbReference>
<dbReference type="EMBL" id="BAABBQ010000001">
    <property type="protein sequence ID" value="GAA4007747.1"/>
    <property type="molecule type" value="Genomic_DNA"/>
</dbReference>
<keyword evidence="3" id="KW-1185">Reference proteome</keyword>
<feature type="domain" description="J" evidence="1">
    <location>
        <begin position="134"/>
        <end position="191"/>
    </location>
</feature>
<protein>
    <submittedName>
        <fullName evidence="2">J domain-containing protein</fullName>
    </submittedName>
</protein>
<accession>A0ABP7S821</accession>
<dbReference type="Gene3D" id="1.10.287.110">
    <property type="entry name" value="DnaJ domain"/>
    <property type="match status" value="1"/>
</dbReference>
<sequence>MASRSPKFHGRVEGAAAHCAVPGCHEAGEFRAPLTAPSFDGPGEWQWLCLEHVREHNARYNYFAGMSPDEIEAAQSPVAGWDRSTRAFAHVGGGDPAPNWADFRDPLDAISGRFGARMRAASGPASRFSPGEKSALSVLGLGEDAELANVRKRYSELVRRYHPDRNGGDRTQEAKLRGVIDAWQTLRSAAAFA</sequence>
<dbReference type="SMART" id="SM00271">
    <property type="entry name" value="DnaJ"/>
    <property type="match status" value="1"/>
</dbReference>
<dbReference type="PROSITE" id="PS50076">
    <property type="entry name" value="DNAJ_2"/>
    <property type="match status" value="1"/>
</dbReference>
<dbReference type="SUPFAM" id="SSF46565">
    <property type="entry name" value="Chaperone J-domain"/>
    <property type="match status" value="1"/>
</dbReference>
<organism evidence="2 3">
    <name type="scientific">Sphingomonas swuensis</name>
    <dbReference type="NCBI Taxonomy" id="977800"/>
    <lineage>
        <taxon>Bacteria</taxon>
        <taxon>Pseudomonadati</taxon>
        <taxon>Pseudomonadota</taxon>
        <taxon>Alphaproteobacteria</taxon>
        <taxon>Sphingomonadales</taxon>
        <taxon>Sphingomonadaceae</taxon>
        <taxon>Sphingomonas</taxon>
    </lineage>
</organism>
<dbReference type="InterPro" id="IPR036869">
    <property type="entry name" value="J_dom_sf"/>
</dbReference>